<dbReference type="RefSeq" id="XP_036357642.1">
    <property type="nucleotide sequence ID" value="XM_036501749.1"/>
</dbReference>
<organism evidence="5 6">
    <name type="scientific">Octopus sinensis</name>
    <name type="common">East Asian common octopus</name>
    <dbReference type="NCBI Taxonomy" id="2607531"/>
    <lineage>
        <taxon>Eukaryota</taxon>
        <taxon>Metazoa</taxon>
        <taxon>Spiralia</taxon>
        <taxon>Lophotrochozoa</taxon>
        <taxon>Mollusca</taxon>
        <taxon>Cephalopoda</taxon>
        <taxon>Coleoidea</taxon>
        <taxon>Octopodiformes</taxon>
        <taxon>Octopoda</taxon>
        <taxon>Incirrata</taxon>
        <taxon>Octopodidae</taxon>
        <taxon>Octopus</taxon>
    </lineage>
</organism>
<proteinExistence type="inferred from homology"/>
<dbReference type="InterPro" id="IPR006652">
    <property type="entry name" value="Kelch_1"/>
</dbReference>
<evidence type="ECO:0000313" key="5">
    <source>
        <dbReference type="Proteomes" id="UP000515154"/>
    </source>
</evidence>
<dbReference type="SUPFAM" id="SSF117281">
    <property type="entry name" value="Kelch motif"/>
    <property type="match status" value="2"/>
</dbReference>
<accession>A0A7E6ESA9</accession>
<dbReference type="InterPro" id="IPR052125">
    <property type="entry name" value="KLHDC10"/>
</dbReference>
<dbReference type="Proteomes" id="UP000515154">
    <property type="component" value="Linkage group LG4"/>
</dbReference>
<reference evidence="6" key="1">
    <citation type="submission" date="2025-08" db="UniProtKB">
        <authorList>
            <consortium name="RefSeq"/>
        </authorList>
    </citation>
    <scope>IDENTIFICATION</scope>
</reference>
<evidence type="ECO:0000256" key="1">
    <source>
        <dbReference type="ARBA" id="ARBA00022441"/>
    </source>
</evidence>
<dbReference type="Pfam" id="PF24681">
    <property type="entry name" value="Kelch_KLHDC2_KLHL20_DRC7"/>
    <property type="match status" value="2"/>
</dbReference>
<dbReference type="PANTHER" id="PTHR46428">
    <property type="entry name" value="KELCH DOMAIN-CONTAINING PROTEIN 10"/>
    <property type="match status" value="1"/>
</dbReference>
<gene>
    <name evidence="6" type="primary">LOC115210660</name>
</gene>
<dbReference type="InterPro" id="IPR015915">
    <property type="entry name" value="Kelch-typ_b-propeller"/>
</dbReference>
<evidence type="ECO:0000313" key="6">
    <source>
        <dbReference type="RefSeq" id="XP_036357642.1"/>
    </source>
</evidence>
<evidence type="ECO:0000256" key="4">
    <source>
        <dbReference type="ARBA" id="ARBA00041041"/>
    </source>
</evidence>
<keyword evidence="1" id="KW-0880">Kelch repeat</keyword>
<dbReference type="SMART" id="SM00612">
    <property type="entry name" value="Kelch"/>
    <property type="match status" value="4"/>
</dbReference>
<dbReference type="PANTHER" id="PTHR46428:SF1">
    <property type="entry name" value="KELCH DOMAIN-CONTAINING PROTEIN 10"/>
    <property type="match status" value="1"/>
</dbReference>
<dbReference type="AlphaFoldDB" id="A0A7E6ESA9"/>
<name>A0A7E6ESA9_9MOLL</name>
<dbReference type="GO" id="GO:0032874">
    <property type="term" value="P:positive regulation of stress-activated MAPK cascade"/>
    <property type="evidence" value="ECO:0007669"/>
    <property type="project" value="TreeGrafter"/>
</dbReference>
<sequence length="394" mass="45139">MAEGSSPMSLLKVQTIIPRQSDVSKMCPSAGRYCLQYLKIDCENTDIPIERSGHRIIVTANHIFVIGGFNPTYSELFNEVWSFNISTNVWTKLKTTGPAPTQVASHSMCLLGNSIIVFGGSGLPFGMNSSNDIYQLDLLKQEWQLIPCQPLNGDAANFPSKRYGHTMHPIDNYIYICGGTEGTIYMLDLYRLELNTKSWEYIECKNPPEPRYRHETVVESKKLYIFGGGTNFSVFDLIKIPVLDFDTFCWSYITSSRDIKNGLPLDRKCHGCVHYKHYVYICGGTKNKIIFKDVWRFSLKSHRWTYVGEMPKNLYFHGSAVSPNGCMYLFGGVTENEQRVNTLFRMQLDVPSLQEMCWRYICHYSSHLYLKKASELREIGIPSHLIKRMTNCLL</sequence>
<dbReference type="Gene3D" id="2.120.10.80">
    <property type="entry name" value="Kelch-type beta propeller"/>
    <property type="match status" value="2"/>
</dbReference>
<evidence type="ECO:0000256" key="2">
    <source>
        <dbReference type="ARBA" id="ARBA00022737"/>
    </source>
</evidence>
<protein>
    <recommendedName>
        <fullName evidence="4">Kelch domain-containing protein 10</fullName>
    </recommendedName>
</protein>
<keyword evidence="2" id="KW-0677">Repeat</keyword>
<evidence type="ECO:0000256" key="3">
    <source>
        <dbReference type="ARBA" id="ARBA00038487"/>
    </source>
</evidence>
<comment type="similarity">
    <text evidence="3">Belongs to the KLHDC10 family.</text>
</comment>
<keyword evidence="5" id="KW-1185">Reference proteome</keyword>